<proteinExistence type="predicted"/>
<keyword evidence="5" id="KW-1185">Reference proteome</keyword>
<evidence type="ECO:0000256" key="1">
    <source>
        <dbReference type="ARBA" id="ARBA00004173"/>
    </source>
</evidence>
<evidence type="ECO:0000313" key="4">
    <source>
        <dbReference type="EMBL" id="KAF7709027.1"/>
    </source>
</evidence>
<organism evidence="4 5">
    <name type="scientific">Silurus meridionalis</name>
    <name type="common">Southern catfish</name>
    <name type="synonym">Silurus soldatovi meridionalis</name>
    <dbReference type="NCBI Taxonomy" id="175797"/>
    <lineage>
        <taxon>Eukaryota</taxon>
        <taxon>Metazoa</taxon>
        <taxon>Chordata</taxon>
        <taxon>Craniata</taxon>
        <taxon>Vertebrata</taxon>
        <taxon>Euteleostomi</taxon>
        <taxon>Actinopterygii</taxon>
        <taxon>Neopterygii</taxon>
        <taxon>Teleostei</taxon>
        <taxon>Ostariophysi</taxon>
        <taxon>Siluriformes</taxon>
        <taxon>Siluridae</taxon>
        <taxon>Silurus</taxon>
    </lineage>
</organism>
<evidence type="ECO:0000256" key="3">
    <source>
        <dbReference type="SAM" id="MobiDB-lite"/>
    </source>
</evidence>
<dbReference type="PANTHER" id="PTHR11387">
    <property type="entry name" value="CYTOCHROME C OXIDASE SUBUNIT 6B"/>
    <property type="match status" value="1"/>
</dbReference>
<sequence length="90" mass="10407">MLVSNTRSRASPLHPGHLLSFHIHTGEDVMAEDIQQKLQQYRTAPFDARFPNQNQTRNCWQNYLDREVGRQRDDGTFPEDLKISPSSSSH</sequence>
<reference evidence="4" key="1">
    <citation type="submission" date="2020-08" db="EMBL/GenBank/DDBJ databases">
        <title>Chromosome-level assembly of Southern catfish (Silurus meridionalis) provides insights into visual adaptation to the nocturnal and benthic lifestyles.</title>
        <authorList>
            <person name="Zhang Y."/>
            <person name="Wang D."/>
            <person name="Peng Z."/>
        </authorList>
    </citation>
    <scope>NUCLEOTIDE SEQUENCE</scope>
    <source>
        <strain evidence="4">SWU-2019-XX</strain>
        <tissue evidence="4">Muscle</tissue>
    </source>
</reference>
<comment type="caution">
    <text evidence="4">The sequence shown here is derived from an EMBL/GenBank/DDBJ whole genome shotgun (WGS) entry which is preliminary data.</text>
</comment>
<dbReference type="GO" id="GO:0045277">
    <property type="term" value="C:respiratory chain complex IV"/>
    <property type="evidence" value="ECO:0007669"/>
    <property type="project" value="InterPro"/>
</dbReference>
<evidence type="ECO:0000313" key="5">
    <source>
        <dbReference type="Proteomes" id="UP000606274"/>
    </source>
</evidence>
<feature type="compositionally biased region" description="Basic and acidic residues" evidence="3">
    <location>
        <begin position="70"/>
        <end position="82"/>
    </location>
</feature>
<evidence type="ECO:0000256" key="2">
    <source>
        <dbReference type="ARBA" id="ARBA00023128"/>
    </source>
</evidence>
<keyword evidence="2" id="KW-0496">Mitochondrion</keyword>
<feature type="region of interest" description="Disordered" evidence="3">
    <location>
        <begin position="70"/>
        <end position="90"/>
    </location>
</feature>
<protein>
    <submittedName>
        <fullName evidence="4">Uncharacterized protein</fullName>
    </submittedName>
</protein>
<dbReference type="Gene3D" id="1.10.10.140">
    <property type="entry name" value="Cytochrome c oxidase, subunit VIb"/>
    <property type="match status" value="1"/>
</dbReference>
<dbReference type="Proteomes" id="UP000606274">
    <property type="component" value="Unassembled WGS sequence"/>
</dbReference>
<dbReference type="EMBL" id="JABFDY010000004">
    <property type="protein sequence ID" value="KAF7709027.1"/>
    <property type="molecule type" value="Genomic_DNA"/>
</dbReference>
<comment type="subcellular location">
    <subcellularLocation>
        <location evidence="1">Mitochondrion</location>
    </subcellularLocation>
</comment>
<dbReference type="InterPro" id="IPR003213">
    <property type="entry name" value="Cyt_c_oxidase_su6B"/>
</dbReference>
<gene>
    <name evidence="4" type="ORF">HF521_018084</name>
</gene>
<dbReference type="SUPFAM" id="SSF47694">
    <property type="entry name" value="Cytochrome c oxidase subunit h"/>
    <property type="match status" value="1"/>
</dbReference>
<dbReference type="InterPro" id="IPR036549">
    <property type="entry name" value="CX6/COA6-like_sf"/>
</dbReference>
<name>A0A8T0BU43_SILME</name>
<accession>A0A8T0BU43</accession>
<dbReference type="GO" id="GO:0005739">
    <property type="term" value="C:mitochondrion"/>
    <property type="evidence" value="ECO:0007669"/>
    <property type="project" value="UniProtKB-SubCell"/>
</dbReference>
<dbReference type="AlphaFoldDB" id="A0A8T0BU43"/>